<dbReference type="EMBL" id="OY660878">
    <property type="protein sequence ID" value="CAJ1074300.1"/>
    <property type="molecule type" value="Genomic_DNA"/>
</dbReference>
<dbReference type="Proteomes" id="UP001178508">
    <property type="component" value="Chromosome 15"/>
</dbReference>
<feature type="non-terminal residue" evidence="1">
    <location>
        <position position="100"/>
    </location>
</feature>
<dbReference type="AlphaFoldDB" id="A0AAV1GKV1"/>
<evidence type="ECO:0000313" key="1">
    <source>
        <dbReference type="EMBL" id="CAJ1074300.1"/>
    </source>
</evidence>
<keyword evidence="2" id="KW-1185">Reference proteome</keyword>
<dbReference type="InterPro" id="IPR036691">
    <property type="entry name" value="Endo/exonu/phosph_ase_sf"/>
</dbReference>
<organism evidence="1 2">
    <name type="scientific">Xyrichtys novacula</name>
    <name type="common">Pearly razorfish</name>
    <name type="synonym">Hemipteronotus novacula</name>
    <dbReference type="NCBI Taxonomy" id="13765"/>
    <lineage>
        <taxon>Eukaryota</taxon>
        <taxon>Metazoa</taxon>
        <taxon>Chordata</taxon>
        <taxon>Craniata</taxon>
        <taxon>Vertebrata</taxon>
        <taxon>Euteleostomi</taxon>
        <taxon>Actinopterygii</taxon>
        <taxon>Neopterygii</taxon>
        <taxon>Teleostei</taxon>
        <taxon>Neoteleostei</taxon>
        <taxon>Acanthomorphata</taxon>
        <taxon>Eupercaria</taxon>
        <taxon>Labriformes</taxon>
        <taxon>Labridae</taxon>
        <taxon>Xyrichtys</taxon>
    </lineage>
</organism>
<feature type="non-terminal residue" evidence="1">
    <location>
        <position position="1"/>
    </location>
</feature>
<dbReference type="Gene3D" id="3.60.10.10">
    <property type="entry name" value="Endonuclease/exonuclease/phosphatase"/>
    <property type="match status" value="1"/>
</dbReference>
<evidence type="ECO:0000313" key="2">
    <source>
        <dbReference type="Proteomes" id="UP001178508"/>
    </source>
</evidence>
<dbReference type="SUPFAM" id="SSF56219">
    <property type="entry name" value="DNase I-like"/>
    <property type="match status" value="1"/>
</dbReference>
<proteinExistence type="predicted"/>
<sequence>AKEHGGVAMYCGGIMQFAIIKVPCFNVECLVYHCISLNIFLTVIYRPPTYPMTLFKQNIIKLLQWLEHIGKNIIVMGDFNDDILKSSSICTFFKDRGYDQ</sequence>
<protein>
    <submittedName>
        <fullName evidence="1">Uncharacterized protein LOC117824081 isoform X1</fullName>
    </submittedName>
</protein>
<gene>
    <name evidence="1" type="ORF">XNOV1_A016075</name>
</gene>
<accession>A0AAV1GKV1</accession>
<reference evidence="1" key="1">
    <citation type="submission" date="2023-08" db="EMBL/GenBank/DDBJ databases">
        <authorList>
            <person name="Alioto T."/>
            <person name="Alioto T."/>
            <person name="Gomez Garrido J."/>
        </authorList>
    </citation>
    <scope>NUCLEOTIDE SEQUENCE</scope>
</reference>
<name>A0AAV1GKV1_XYRNO</name>